<evidence type="ECO:0000259" key="8">
    <source>
        <dbReference type="Pfam" id="PF02770"/>
    </source>
</evidence>
<organism evidence="10 11">
    <name type="scientific">Zestomonas insulae</name>
    <dbReference type="NCBI Taxonomy" id="2809017"/>
    <lineage>
        <taxon>Bacteria</taxon>
        <taxon>Pseudomonadati</taxon>
        <taxon>Pseudomonadota</taxon>
        <taxon>Gammaproteobacteria</taxon>
        <taxon>Pseudomonadales</taxon>
        <taxon>Pseudomonadaceae</taxon>
        <taxon>Zestomonas</taxon>
    </lineage>
</organism>
<evidence type="ECO:0000256" key="2">
    <source>
        <dbReference type="ARBA" id="ARBA00009347"/>
    </source>
</evidence>
<dbReference type="Pfam" id="PF02770">
    <property type="entry name" value="Acyl-CoA_dh_M"/>
    <property type="match status" value="1"/>
</dbReference>
<evidence type="ECO:0000256" key="4">
    <source>
        <dbReference type="ARBA" id="ARBA00022827"/>
    </source>
</evidence>
<dbReference type="Gene3D" id="2.40.110.10">
    <property type="entry name" value="Butyryl-CoA Dehydrogenase, subunit A, domain 2"/>
    <property type="match status" value="1"/>
</dbReference>
<evidence type="ECO:0000256" key="3">
    <source>
        <dbReference type="ARBA" id="ARBA00022630"/>
    </source>
</evidence>
<evidence type="ECO:0000259" key="7">
    <source>
        <dbReference type="Pfam" id="PF00441"/>
    </source>
</evidence>
<proteinExistence type="inferred from homology"/>
<feature type="domain" description="Acyl-CoA dehydrogenase/oxidase C-terminal" evidence="7">
    <location>
        <begin position="231"/>
        <end position="395"/>
    </location>
</feature>
<keyword evidence="3 6" id="KW-0285">Flavoprotein</keyword>
<comment type="caution">
    <text evidence="10">The sequence shown here is derived from an EMBL/GenBank/DDBJ whole genome shotgun (WGS) entry which is preliminary data.</text>
</comment>
<dbReference type="Pfam" id="PF02771">
    <property type="entry name" value="Acyl-CoA_dh_N"/>
    <property type="match status" value="1"/>
</dbReference>
<dbReference type="InterPro" id="IPR009075">
    <property type="entry name" value="AcylCo_DH/oxidase_C"/>
</dbReference>
<comment type="similarity">
    <text evidence="2 6">Belongs to the acyl-CoA dehydrogenase family.</text>
</comment>
<dbReference type="InterPro" id="IPR006091">
    <property type="entry name" value="Acyl-CoA_Oxase/DH_mid-dom"/>
</dbReference>
<dbReference type="SUPFAM" id="SSF56645">
    <property type="entry name" value="Acyl-CoA dehydrogenase NM domain-like"/>
    <property type="match status" value="1"/>
</dbReference>
<reference evidence="10 11" key="1">
    <citation type="submission" date="2021-02" db="EMBL/GenBank/DDBJ databases">
        <authorList>
            <person name="Lee D.-H."/>
        </authorList>
    </citation>
    <scope>NUCLEOTIDE SEQUENCE [LARGE SCALE GENOMIC DNA]</scope>
    <source>
        <strain evidence="10 11">UL073</strain>
    </source>
</reference>
<feature type="domain" description="Acyl-CoA dehydrogenase/oxidase N-terminal" evidence="9">
    <location>
        <begin position="6"/>
        <end position="119"/>
    </location>
</feature>
<keyword evidence="4 6" id="KW-0274">FAD</keyword>
<dbReference type="Gene3D" id="1.10.540.10">
    <property type="entry name" value="Acyl-CoA dehydrogenase/oxidase, N-terminal domain"/>
    <property type="match status" value="1"/>
</dbReference>
<evidence type="ECO:0000259" key="9">
    <source>
        <dbReference type="Pfam" id="PF02771"/>
    </source>
</evidence>
<dbReference type="PANTHER" id="PTHR43292:SF3">
    <property type="entry name" value="ACYL-COA DEHYDROGENASE FADE29"/>
    <property type="match status" value="1"/>
</dbReference>
<evidence type="ECO:0000256" key="5">
    <source>
        <dbReference type="ARBA" id="ARBA00023002"/>
    </source>
</evidence>
<protein>
    <submittedName>
        <fullName evidence="10">Acyl-CoA dehydrogenase family protein</fullName>
    </submittedName>
</protein>
<feature type="domain" description="Acyl-CoA oxidase/dehydrogenase middle" evidence="8">
    <location>
        <begin position="125"/>
        <end position="219"/>
    </location>
</feature>
<name>A0ABS2IFJ5_9GAMM</name>
<keyword evidence="5 6" id="KW-0560">Oxidoreductase</keyword>
<keyword evidence="11" id="KW-1185">Reference proteome</keyword>
<dbReference type="SUPFAM" id="SSF47203">
    <property type="entry name" value="Acyl-CoA dehydrogenase C-terminal domain-like"/>
    <property type="match status" value="1"/>
</dbReference>
<comment type="cofactor">
    <cofactor evidence="1 6">
        <name>FAD</name>
        <dbReference type="ChEBI" id="CHEBI:57692"/>
    </cofactor>
</comment>
<dbReference type="InterPro" id="IPR009100">
    <property type="entry name" value="AcylCoA_DH/oxidase_NM_dom_sf"/>
</dbReference>
<dbReference type="PANTHER" id="PTHR43292">
    <property type="entry name" value="ACYL-COA DEHYDROGENASE"/>
    <property type="match status" value="1"/>
</dbReference>
<dbReference type="Proteomes" id="UP000717995">
    <property type="component" value="Unassembled WGS sequence"/>
</dbReference>
<evidence type="ECO:0000256" key="6">
    <source>
        <dbReference type="RuleBase" id="RU362125"/>
    </source>
</evidence>
<evidence type="ECO:0000256" key="1">
    <source>
        <dbReference type="ARBA" id="ARBA00001974"/>
    </source>
</evidence>
<gene>
    <name evidence="10" type="ORF">JQX08_14215</name>
</gene>
<evidence type="ECO:0000313" key="10">
    <source>
        <dbReference type="EMBL" id="MBM7061861.1"/>
    </source>
</evidence>
<dbReference type="InterPro" id="IPR052161">
    <property type="entry name" value="Mycobact_Acyl-CoA_DH"/>
</dbReference>
<dbReference type="RefSeq" id="WP_205349053.1">
    <property type="nucleotide sequence ID" value="NZ_JAFEUP010000004.1"/>
</dbReference>
<dbReference type="Pfam" id="PF00441">
    <property type="entry name" value="Acyl-CoA_dh_1"/>
    <property type="match status" value="1"/>
</dbReference>
<accession>A0ABS2IFJ5</accession>
<dbReference type="Gene3D" id="1.20.140.10">
    <property type="entry name" value="Butyryl-CoA Dehydrogenase, subunit A, domain 3"/>
    <property type="match status" value="1"/>
</dbReference>
<dbReference type="InterPro" id="IPR013786">
    <property type="entry name" value="AcylCoA_DH/ox_N"/>
</dbReference>
<sequence length="398" mass="44246">MDIQFTPEELAFRDEVRAFLRDQLPAETAQRGLQGKRFSKEQSVQWMRALSARGWLAPGWPAEYGGTDWSVVQKHIFDEECFAAGAPRVVPFGAKMVAPVIIKFGTEAQKARFLPGILNSDDWWCQGYSEPGAGSDLASLKTRAVRDGDHYVVNGQKTWTTTAHWADWMFCLVRTDPEAQQQRGISFLLIDMKTPGITVRPIITLDGEHDVNEVFLDNVRVPVENLVGEENQGWTCAKYLLTHERTSIAGIGQTKAWLTRLKKVAREEQYNGQPLAEDPLFRAQLAELDIQMMALETSNLRILAAAREGGVPGAESSILKIRGTELRQQIAYLISKAVGSYSMPLLEDELEFGADVAPLHSDCSASAASQYLDSRKASVYGGSNEIQKNIIAKMILEL</sequence>
<dbReference type="InterPro" id="IPR036250">
    <property type="entry name" value="AcylCo_DH-like_C"/>
</dbReference>
<evidence type="ECO:0000313" key="11">
    <source>
        <dbReference type="Proteomes" id="UP000717995"/>
    </source>
</evidence>
<dbReference type="InterPro" id="IPR037069">
    <property type="entry name" value="AcylCoA_DH/ox_N_sf"/>
</dbReference>
<dbReference type="EMBL" id="JAFEUP010000004">
    <property type="protein sequence ID" value="MBM7061861.1"/>
    <property type="molecule type" value="Genomic_DNA"/>
</dbReference>
<dbReference type="InterPro" id="IPR046373">
    <property type="entry name" value="Acyl-CoA_Oxase/DH_mid-dom_sf"/>
</dbReference>